<feature type="region of interest" description="Disordered" evidence="1">
    <location>
        <begin position="267"/>
        <end position="291"/>
    </location>
</feature>
<protein>
    <submittedName>
        <fullName evidence="3">Uncharacterized protein</fullName>
    </submittedName>
</protein>
<feature type="transmembrane region" description="Helical" evidence="2">
    <location>
        <begin position="20"/>
        <end position="41"/>
    </location>
</feature>
<proteinExistence type="predicted"/>
<feature type="compositionally biased region" description="Polar residues" evidence="1">
    <location>
        <begin position="267"/>
        <end position="279"/>
    </location>
</feature>
<keyword evidence="4" id="KW-1185">Reference proteome</keyword>
<dbReference type="EMBL" id="CAUEEQ010064634">
    <property type="protein sequence ID" value="CAJ0964998.1"/>
    <property type="molecule type" value="Genomic_DNA"/>
</dbReference>
<organism evidence="3 4">
    <name type="scientific">Ranitomeya imitator</name>
    <name type="common">mimic poison frog</name>
    <dbReference type="NCBI Taxonomy" id="111125"/>
    <lineage>
        <taxon>Eukaryota</taxon>
        <taxon>Metazoa</taxon>
        <taxon>Chordata</taxon>
        <taxon>Craniata</taxon>
        <taxon>Vertebrata</taxon>
        <taxon>Euteleostomi</taxon>
        <taxon>Amphibia</taxon>
        <taxon>Batrachia</taxon>
        <taxon>Anura</taxon>
        <taxon>Neobatrachia</taxon>
        <taxon>Hyloidea</taxon>
        <taxon>Dendrobatidae</taxon>
        <taxon>Dendrobatinae</taxon>
        <taxon>Ranitomeya</taxon>
    </lineage>
</organism>
<accession>A0ABN9MFF2</accession>
<dbReference type="SUPFAM" id="SSF48371">
    <property type="entry name" value="ARM repeat"/>
    <property type="match status" value="1"/>
</dbReference>
<feature type="compositionally biased region" description="Basic and acidic residues" evidence="1">
    <location>
        <begin position="205"/>
        <end position="216"/>
    </location>
</feature>
<comment type="caution">
    <text evidence="3">The sequence shown here is derived from an EMBL/GenBank/DDBJ whole genome shotgun (WGS) entry which is preliminary data.</text>
</comment>
<evidence type="ECO:0000256" key="1">
    <source>
        <dbReference type="SAM" id="MobiDB-lite"/>
    </source>
</evidence>
<evidence type="ECO:0000313" key="4">
    <source>
        <dbReference type="Proteomes" id="UP001176940"/>
    </source>
</evidence>
<keyword evidence="2" id="KW-1133">Transmembrane helix</keyword>
<dbReference type="InterPro" id="IPR011989">
    <property type="entry name" value="ARM-like"/>
</dbReference>
<dbReference type="InterPro" id="IPR016024">
    <property type="entry name" value="ARM-type_fold"/>
</dbReference>
<reference evidence="3" key="1">
    <citation type="submission" date="2023-07" db="EMBL/GenBank/DDBJ databases">
        <authorList>
            <person name="Stuckert A."/>
        </authorList>
    </citation>
    <scope>NUCLEOTIDE SEQUENCE</scope>
</reference>
<feature type="region of interest" description="Disordered" evidence="1">
    <location>
        <begin position="199"/>
        <end position="230"/>
    </location>
</feature>
<evidence type="ECO:0000256" key="2">
    <source>
        <dbReference type="SAM" id="Phobius"/>
    </source>
</evidence>
<dbReference type="Gene3D" id="1.25.10.10">
    <property type="entry name" value="Leucine-rich Repeat Variant"/>
    <property type="match status" value="1"/>
</dbReference>
<evidence type="ECO:0000313" key="3">
    <source>
        <dbReference type="EMBL" id="CAJ0964998.1"/>
    </source>
</evidence>
<dbReference type="Proteomes" id="UP001176940">
    <property type="component" value="Unassembled WGS sequence"/>
</dbReference>
<gene>
    <name evidence="3" type="ORF">RIMI_LOCUS19849203</name>
</gene>
<keyword evidence="2" id="KW-0812">Transmembrane</keyword>
<sequence length="291" mass="31129">MKFKVHNEMAEMDAMLMEYAGEGIPLIAAAVGGMTFAPYFADFLPLLLNKTKSSCSTAEKSFAVGTLAESVVSLGETTVHFVAQLFPAFIAGTQDGDNEVCSNAVFGLGVLAEHGGAAMLKYPWLFKAVTVTADRGRGCGTKDQLSGRRSGTPGAAAAMAQLSMHGNQGKHRVTKRGPALSYPMFTLVTSEDIAGSVSHTPIQRCQRESQRPKKDLSNPLRENPQGPDARAVEWVNQTSYPSISMDLTPRLRLHSFARTVESVSQISDADSSFSMTSTPPKRAPTTALLVA</sequence>
<keyword evidence="2" id="KW-0472">Membrane</keyword>
<name>A0ABN9MFF2_9NEOB</name>